<evidence type="ECO:0000313" key="12">
    <source>
        <dbReference type="EMBL" id="KAJ5495286.1"/>
    </source>
</evidence>
<feature type="domain" description="MATH" evidence="10">
    <location>
        <begin position="134"/>
        <end position="263"/>
    </location>
</feature>
<dbReference type="Proteomes" id="UP001148312">
    <property type="component" value="Unassembled WGS sequence"/>
</dbReference>
<dbReference type="PANTHER" id="PTHR24006">
    <property type="entry name" value="UBIQUITIN CARBOXYL-TERMINAL HYDROLASE"/>
    <property type="match status" value="1"/>
</dbReference>
<dbReference type="GO" id="GO:0004843">
    <property type="term" value="F:cysteine-type deubiquitinase activity"/>
    <property type="evidence" value="ECO:0007669"/>
    <property type="project" value="UniProtKB-EC"/>
</dbReference>
<dbReference type="GO" id="GO:0004175">
    <property type="term" value="F:endopeptidase activity"/>
    <property type="evidence" value="ECO:0007669"/>
    <property type="project" value="UniProtKB-ARBA"/>
</dbReference>
<dbReference type="InterPro" id="IPR002083">
    <property type="entry name" value="MATH/TRAF_dom"/>
</dbReference>
<dbReference type="GO" id="GO:0006508">
    <property type="term" value="P:proteolysis"/>
    <property type="evidence" value="ECO:0007669"/>
    <property type="project" value="UniProtKB-KW"/>
</dbReference>
<evidence type="ECO:0000256" key="8">
    <source>
        <dbReference type="ARBA" id="ARBA00022807"/>
    </source>
</evidence>
<keyword evidence="8" id="KW-0788">Thiol protease</keyword>
<dbReference type="RefSeq" id="XP_056794299.1">
    <property type="nucleotide sequence ID" value="XM_056930006.1"/>
</dbReference>
<dbReference type="Gene3D" id="3.10.20.90">
    <property type="entry name" value="Phosphatidylinositol 3-kinase Catalytic Subunit, Chain A, domain 1"/>
    <property type="match status" value="2"/>
</dbReference>
<dbReference type="EMBL" id="JAPWDQ010000001">
    <property type="protein sequence ID" value="KAJ5495286.1"/>
    <property type="molecule type" value="Genomic_DNA"/>
</dbReference>
<evidence type="ECO:0000256" key="7">
    <source>
        <dbReference type="ARBA" id="ARBA00022801"/>
    </source>
</evidence>
<dbReference type="PROSITE" id="PS00972">
    <property type="entry name" value="USP_1"/>
    <property type="match status" value="1"/>
</dbReference>
<dbReference type="SMART" id="SM00061">
    <property type="entry name" value="MATH"/>
    <property type="match status" value="1"/>
</dbReference>
<evidence type="ECO:0000259" key="10">
    <source>
        <dbReference type="PROSITE" id="PS50144"/>
    </source>
</evidence>
<evidence type="ECO:0000256" key="3">
    <source>
        <dbReference type="ARBA" id="ARBA00009085"/>
    </source>
</evidence>
<evidence type="ECO:0000256" key="5">
    <source>
        <dbReference type="ARBA" id="ARBA00022670"/>
    </source>
</evidence>
<comment type="caution">
    <text evidence="12">The sequence shown here is derived from an EMBL/GenBank/DDBJ whole genome shotgun (WGS) entry which is preliminary data.</text>
</comment>
<reference evidence="12" key="2">
    <citation type="journal article" date="2023" name="IMA Fungus">
        <title>Comparative genomic study of the Penicillium genus elucidates a diverse pangenome and 15 lateral gene transfer events.</title>
        <authorList>
            <person name="Petersen C."/>
            <person name="Sorensen T."/>
            <person name="Nielsen M.R."/>
            <person name="Sondergaard T.E."/>
            <person name="Sorensen J.L."/>
            <person name="Fitzpatrick D.A."/>
            <person name="Frisvad J.C."/>
            <person name="Nielsen K.L."/>
        </authorList>
    </citation>
    <scope>NUCLEOTIDE SEQUENCE</scope>
    <source>
        <strain evidence="12">IBT 30728</strain>
    </source>
</reference>
<dbReference type="Pfam" id="PF00443">
    <property type="entry name" value="UCH"/>
    <property type="match status" value="1"/>
</dbReference>
<dbReference type="InterPro" id="IPR029346">
    <property type="entry name" value="USP_C"/>
</dbReference>
<comment type="similarity">
    <text evidence="3">Belongs to the peptidase C19 family.</text>
</comment>
<dbReference type="InterPro" id="IPR029071">
    <property type="entry name" value="Ubiquitin-like_domsf"/>
</dbReference>
<dbReference type="AlphaFoldDB" id="A0A9W9XLP2"/>
<dbReference type="GO" id="GO:0005829">
    <property type="term" value="C:cytosol"/>
    <property type="evidence" value="ECO:0007669"/>
    <property type="project" value="TreeGrafter"/>
</dbReference>
<gene>
    <name evidence="12" type="ORF">N7539_000402</name>
</gene>
<dbReference type="InterPro" id="IPR024729">
    <property type="entry name" value="USP7_ICP0-binding_dom"/>
</dbReference>
<keyword evidence="9" id="KW-0539">Nucleus</keyword>
<dbReference type="PANTHER" id="PTHR24006:SF644">
    <property type="entry name" value="UBIQUITIN CARBOXYL-TERMINAL HYDROLASE 7"/>
    <property type="match status" value="1"/>
</dbReference>
<dbReference type="GeneID" id="81620255"/>
<evidence type="ECO:0000313" key="13">
    <source>
        <dbReference type="Proteomes" id="UP001148312"/>
    </source>
</evidence>
<sequence length="1190" mass="136208">MENLADNEMLVDDYDQYANEKADVVVVSPAGSNEPEPSAADHRICLSYPLAYATAYKPGKESGAPALLVPPLCVSWSHDLGITFKRAVAGKRKAERIDLMTRLQRRACENPMPDYAAMMARVLPQNSDLETLDEVHHTWHIENWRKMDRKSHGPIFKCGGSPWRILFFPFGNHSEHASLYLEHGWGDEPPENWYACVQFALVLYNVKDPTVFVSHVATHRFNAEEADWGFTRFYDLKSLFTDSFEGKNVPLVQDDEAMVTAYVRVVKDPTGVLWHNFHNYDSKKETGMVGLRNQGATCYLNSLIQSLYFTNAFRKAVYDIPTEADASRENSAWTLQRLFYNLQTAEKAVSTTELTASFGWDSRQTFEQQDVQELSRKLMERLEEKMKGSVAEKALPELFVGKTKTYISCINVDYESSRIEDFWDIQLNVRGNKTLEDSFRDYIQVEILEGENKYDAGPPYGLQDAKKGVIFESFPPVLHLHLKRFEYDLNALTMMKVNDRHVFPMEFDAAPYLSSNADMSEPWIYELHGVLVHSGSLDAGHYYAFLKPTRDGHWYRFDDDRVNRATEKEVLEENYGGEYEFANGGAGVRQPYTQKYSTKRSMNAYMLVYVRKTRSDKVLHPITKEDVPSHIAERLAQDRAEMLQRQKEKEEAHLYMNVGVLSEDTFKQHQGFDLTSADLPAEHPALPAQYRILRAKKVGEFAQELAKERGLDAKSIRFWAMVSRQNKTTRPDQVIKDNEMTIEEACTKYGTRGNMFRLWMETAPLGPDGQPQDWPDNDSILIFLKNFDVASQSLTGVGPVYVRKNQKVQELAPIILSKMNWPAGTDFMLFEEIKHNMIDVMKPKQTFQQSEIQDGDIITFQRTVKDTELPSTALYTDARQYYDYLLNRMDVTFAPIRPGEGEEFVLTLSRKLTYDQWSQKVAEHLKVEPTHLRFAPVTASNGKAKSFLKRTTTSNLAQILNGQYGAYGYTVHRSDSLYYEVLDMSLSDYESKKSFKVVYLPEGITKEEMVEVLVSRNGTVTELLAALHKKANLDENVLQELKLFEAHNGKIYKEPNGETNVSAINEYSTIYAARVPAEELNMEEGDRLVSAYNFDKEANRTHGVPFKFVIKSGEIFKETKTRLSKRTGLKGKPFEKIKFAVVTRASFSAPKYLEDDDILSDIIGPDDYLGLDHPSKSRGFWGKSESFFIR</sequence>
<evidence type="ECO:0000256" key="1">
    <source>
        <dbReference type="ARBA" id="ARBA00000707"/>
    </source>
</evidence>
<evidence type="ECO:0000256" key="6">
    <source>
        <dbReference type="ARBA" id="ARBA00022786"/>
    </source>
</evidence>
<comment type="catalytic activity">
    <reaction evidence="1">
        <text>Thiol-dependent hydrolysis of ester, thioester, amide, peptide and isopeptide bonds formed by the C-terminal Gly of ubiquitin (a 76-residue protein attached to proteins as an intracellular targeting signal).</text>
        <dbReference type="EC" id="3.4.19.12"/>
    </reaction>
</comment>
<dbReference type="EC" id="3.4.19.12" evidence="4"/>
<evidence type="ECO:0000256" key="2">
    <source>
        <dbReference type="ARBA" id="ARBA00004123"/>
    </source>
</evidence>
<dbReference type="InterPro" id="IPR008974">
    <property type="entry name" value="TRAF-like"/>
</dbReference>
<dbReference type="GO" id="GO:0005634">
    <property type="term" value="C:nucleus"/>
    <property type="evidence" value="ECO:0007669"/>
    <property type="project" value="UniProtKB-SubCell"/>
</dbReference>
<dbReference type="PROSITE" id="PS50235">
    <property type="entry name" value="USP_3"/>
    <property type="match status" value="1"/>
</dbReference>
<dbReference type="SUPFAM" id="SSF54001">
    <property type="entry name" value="Cysteine proteinases"/>
    <property type="match status" value="1"/>
</dbReference>
<proteinExistence type="inferred from homology"/>
<evidence type="ECO:0000259" key="11">
    <source>
        <dbReference type="PROSITE" id="PS50235"/>
    </source>
</evidence>
<dbReference type="InterPro" id="IPR050164">
    <property type="entry name" value="Peptidase_C19"/>
</dbReference>
<dbReference type="GO" id="GO:0016579">
    <property type="term" value="P:protein deubiquitination"/>
    <property type="evidence" value="ECO:0007669"/>
    <property type="project" value="InterPro"/>
</dbReference>
<keyword evidence="6" id="KW-0833">Ubl conjugation pathway</keyword>
<dbReference type="Pfam" id="PF14533">
    <property type="entry name" value="USP7_C2"/>
    <property type="match status" value="1"/>
</dbReference>
<dbReference type="FunFam" id="3.10.20.90:FF:000215">
    <property type="entry name" value="Ubiquitin carboxyl-terminal hydrolase 7, variant"/>
    <property type="match status" value="1"/>
</dbReference>
<dbReference type="Pfam" id="PF12436">
    <property type="entry name" value="USP7_ICP0_bdg"/>
    <property type="match status" value="1"/>
</dbReference>
<feature type="domain" description="USP" evidence="11">
    <location>
        <begin position="289"/>
        <end position="612"/>
    </location>
</feature>
<comment type="subcellular location">
    <subcellularLocation>
        <location evidence="2">Nucleus</location>
    </subcellularLocation>
</comment>
<keyword evidence="13" id="KW-1185">Reference proteome</keyword>
<dbReference type="InterPro" id="IPR001394">
    <property type="entry name" value="Peptidase_C19_UCH"/>
</dbReference>
<evidence type="ECO:0000256" key="9">
    <source>
        <dbReference type="ARBA" id="ARBA00023242"/>
    </source>
</evidence>
<dbReference type="Gene3D" id="2.60.210.10">
    <property type="entry name" value="Apoptosis, Tumor Necrosis Factor Receptor Associated Protein 2, Chain A"/>
    <property type="match status" value="1"/>
</dbReference>
<dbReference type="PROSITE" id="PS50144">
    <property type="entry name" value="MATH"/>
    <property type="match status" value="1"/>
</dbReference>
<evidence type="ECO:0000256" key="4">
    <source>
        <dbReference type="ARBA" id="ARBA00012759"/>
    </source>
</evidence>
<dbReference type="Gene3D" id="3.90.70.10">
    <property type="entry name" value="Cysteine proteinases"/>
    <property type="match status" value="1"/>
</dbReference>
<dbReference type="SUPFAM" id="SSF49599">
    <property type="entry name" value="TRAF domain-like"/>
    <property type="match status" value="1"/>
</dbReference>
<name>A0A9W9XLP2_9EURO</name>
<dbReference type="GO" id="GO:0031647">
    <property type="term" value="P:regulation of protein stability"/>
    <property type="evidence" value="ECO:0007669"/>
    <property type="project" value="TreeGrafter"/>
</dbReference>
<accession>A0A9W9XLP2</accession>
<dbReference type="InterPro" id="IPR018200">
    <property type="entry name" value="USP_CS"/>
</dbReference>
<dbReference type="InterPro" id="IPR038765">
    <property type="entry name" value="Papain-like_cys_pep_sf"/>
</dbReference>
<dbReference type="InterPro" id="IPR028889">
    <property type="entry name" value="USP"/>
</dbReference>
<dbReference type="FunFam" id="3.90.70.10:FF:000005">
    <property type="entry name" value="Ubiquitin carboxyl-terminal hydrolase 7"/>
    <property type="match status" value="1"/>
</dbReference>
<protein>
    <recommendedName>
        <fullName evidence="4">ubiquitinyl hydrolase 1</fullName>
        <ecNumber evidence="4">3.4.19.12</ecNumber>
    </recommendedName>
</protein>
<keyword evidence="7 12" id="KW-0378">Hydrolase</keyword>
<dbReference type="GO" id="GO:0140492">
    <property type="term" value="F:metal-dependent deubiquitinase activity"/>
    <property type="evidence" value="ECO:0007669"/>
    <property type="project" value="UniProtKB-ARBA"/>
</dbReference>
<dbReference type="Pfam" id="PF22486">
    <property type="entry name" value="MATH_2"/>
    <property type="match status" value="1"/>
</dbReference>
<dbReference type="SUPFAM" id="SSF54236">
    <property type="entry name" value="Ubiquitin-like"/>
    <property type="match status" value="1"/>
</dbReference>
<dbReference type="CDD" id="cd02659">
    <property type="entry name" value="peptidase_C19C"/>
    <property type="match status" value="1"/>
</dbReference>
<keyword evidence="5" id="KW-0645">Protease</keyword>
<dbReference type="FunFam" id="2.60.210.10:FF:000011">
    <property type="entry name" value="Ubiquitin carboxyl-terminal hydrolase 7"/>
    <property type="match status" value="1"/>
</dbReference>
<organism evidence="12 13">
    <name type="scientific">Penicillium diatomitis</name>
    <dbReference type="NCBI Taxonomy" id="2819901"/>
    <lineage>
        <taxon>Eukaryota</taxon>
        <taxon>Fungi</taxon>
        <taxon>Dikarya</taxon>
        <taxon>Ascomycota</taxon>
        <taxon>Pezizomycotina</taxon>
        <taxon>Eurotiomycetes</taxon>
        <taxon>Eurotiomycetidae</taxon>
        <taxon>Eurotiales</taxon>
        <taxon>Aspergillaceae</taxon>
        <taxon>Penicillium</taxon>
    </lineage>
</organism>
<dbReference type="PROSITE" id="PS00973">
    <property type="entry name" value="USP_2"/>
    <property type="match status" value="1"/>
</dbReference>
<reference evidence="12" key="1">
    <citation type="submission" date="2022-12" db="EMBL/GenBank/DDBJ databases">
        <authorList>
            <person name="Petersen C."/>
        </authorList>
    </citation>
    <scope>NUCLEOTIDE SEQUENCE</scope>
    <source>
        <strain evidence="12">IBT 30728</strain>
    </source>
</reference>